<dbReference type="InterPro" id="IPR001119">
    <property type="entry name" value="SLH_dom"/>
</dbReference>
<organism evidence="2 3">
    <name type="scientific">Candidatus Termititenax persephonae</name>
    <dbReference type="NCBI Taxonomy" id="2218525"/>
    <lineage>
        <taxon>Bacteria</taxon>
        <taxon>Bacillati</taxon>
        <taxon>Candidatus Margulisiibacteriota</taxon>
        <taxon>Candidatus Termititenacia</taxon>
        <taxon>Candidatus Termititenacales</taxon>
        <taxon>Candidatus Termititenacaceae</taxon>
        <taxon>Candidatus Termititenax</taxon>
    </lineage>
</organism>
<reference evidence="2 3" key="1">
    <citation type="journal article" date="2019" name="ISME J.">
        <title>Genome analyses of uncultured TG2/ZB3 bacteria in 'Margulisbacteria' specifically attached to ectosymbiotic spirochetes of protists in the termite gut.</title>
        <authorList>
            <person name="Utami Y.D."/>
            <person name="Kuwahara H."/>
            <person name="Igai K."/>
            <person name="Murakami T."/>
            <person name="Sugaya K."/>
            <person name="Morikawa T."/>
            <person name="Nagura Y."/>
            <person name="Yuki M."/>
            <person name="Deevong P."/>
            <person name="Inoue T."/>
            <person name="Kihara K."/>
            <person name="Lo N."/>
            <person name="Yamada A."/>
            <person name="Ohkuma M."/>
            <person name="Hongoh Y."/>
        </authorList>
    </citation>
    <scope>NUCLEOTIDE SEQUENCE [LARGE SCALE GENOMIC DNA]</scope>
    <source>
        <strain evidence="2">NkOx7-02</strain>
    </source>
</reference>
<dbReference type="Gene3D" id="2.40.160.60">
    <property type="entry name" value="Outer membrane protein transport protein (OMPP1/FadL/TodX)"/>
    <property type="match status" value="1"/>
</dbReference>
<proteinExistence type="predicted"/>
<evidence type="ECO:0000313" key="3">
    <source>
        <dbReference type="Proteomes" id="UP000275925"/>
    </source>
</evidence>
<dbReference type="Proteomes" id="UP000275925">
    <property type="component" value="Unassembled WGS sequence"/>
</dbReference>
<sequence>MLVLVWGADSRGSADPTAYAFGARSFALGTTVVAVGDDANALQANPAVLGATQKLQVGLSSYQLLNEYKFLNIVSIVPTPYGYFGVTYFSYSVDGIPDTGITQEGNDETTLRIYKDGEYAFSERILGLSYGGRIEEDFFGNLTYGLTGKLVNSTLANESLTGFGLDAGVRFDVDMLELPFIENTGKLTIGLAIQNLLPPTFVSEEEEEKSTSAYQMNMRLGAAAPFSVWGQNFIAAGDLDGNGFHTGLEYLADKSLRFRAGLDGADSSFGVGYRLLSLRGFDGKPYSLALDYAYRFFDKPFDSVHYVSITLLGALQTKTPQIVTTFEQINVTADAIDLSGLAEPAANVNIYVNQRLRKTVPADGNGVWNIANIPLDQGQNDIHATAQYEQYMESGASALLTLYADRLQPVIKTTLRRDNTDGDFLQISVTANKEVTAVVSRIGEETVILKKSVSGNWLGEWEIPVSLNNTNINLRTIAVDALGNRSKVVEDVFSTKFISSPRDRTITAQKNMLIRGVAQPGTVRVESGEFSVVPSADGRFILPIEVPLEGKNLIQVGMVGAEGQTVSVDLRVLRVREADDLQGFVWARNQVTSILTLGALDSSGARQNRFRPEDYLQRQEFAKAIAVLKDLPLLADPVNVAADVSANNEFVPYIKAVLDAEYMELLPEGFAPQAFILRKDAVSALVKMENLDIESGARQIFRDVPLYMSYAAELTAAVDAGIVSRQDNFYPDRPLTRVDAAVWLAALPEAQSKTNEMYDWKQGYGPQFEEDPLASLSAAERQMLAGVYVNGRLVAFESGERDTLKVLAPLDRSIADRQQIEVNGIVKEGTQVTINGVPVPVANGAFLARLSLSEGRNIISVEGARQTQLVRVMYVRPFIDKQGAAADNLKYNLSRQYVNYARFDGDQPITRGEIQLILNGLKGTTGGNTTSSENITYRDAVRLLNSWDGRPADAVEITEGVLDSGQPLTRDQFINLLANTATYKSILARNNDFEDYAETAAKIPACKAIPNANKAIRLCNKIEISPFP</sequence>
<evidence type="ECO:0000313" key="2">
    <source>
        <dbReference type="EMBL" id="GBR76530.1"/>
    </source>
</evidence>
<comment type="caution">
    <text evidence="2">The sequence shown here is derived from an EMBL/GenBank/DDBJ whole genome shotgun (WGS) entry which is preliminary data.</text>
</comment>
<dbReference type="InterPro" id="IPR013783">
    <property type="entry name" value="Ig-like_fold"/>
</dbReference>
<keyword evidence="3" id="KW-1185">Reference proteome</keyword>
<accession>A0A388TI01</accession>
<evidence type="ECO:0000259" key="1">
    <source>
        <dbReference type="PROSITE" id="PS51272"/>
    </source>
</evidence>
<dbReference type="EMBL" id="BGZO01000031">
    <property type="protein sequence ID" value="GBR76530.1"/>
    <property type="molecule type" value="Genomic_DNA"/>
</dbReference>
<dbReference type="PROSITE" id="PS51272">
    <property type="entry name" value="SLH"/>
    <property type="match status" value="1"/>
</dbReference>
<dbReference type="Gene3D" id="2.60.40.10">
    <property type="entry name" value="Immunoglobulins"/>
    <property type="match status" value="2"/>
</dbReference>
<protein>
    <recommendedName>
        <fullName evidence="1">SLH domain-containing protein</fullName>
    </recommendedName>
</protein>
<dbReference type="AlphaFoldDB" id="A0A388TI01"/>
<feature type="domain" description="SLH" evidence="1">
    <location>
        <begin position="697"/>
        <end position="758"/>
    </location>
</feature>
<name>A0A388TI01_9BACT</name>
<dbReference type="Pfam" id="PF00395">
    <property type="entry name" value="SLH"/>
    <property type="match status" value="1"/>
</dbReference>
<gene>
    <name evidence="2" type="ORF">NO2_1063</name>
</gene>